<sequence>MAPSNIVSSPSASSSSSSPRPTPHPKPNPVLRIHLNDLSQKGTVLFLSSLPVSHVLEDAVATVLRHLYSPHSTSVPPTRSITLIIRPMDGVAYTTGLQIDDAHKEIHFNTRYIEQVSLSRLAEELTGVIVHEMVHCYQHNGLGTAPGGLIEGIADWVRLQAGLAPPHWKKEAGGRWDAGYQHTGYFLDYLEQRFGRGTVMRVNERLKGRRYEEKEFWQDVVGKSVKDLWADYQQKLEDDLDEQIDASVHWSSAQEQKKATKSFNA</sequence>
<keyword evidence="3" id="KW-1185">Reference proteome</keyword>
<evidence type="ECO:0000313" key="3">
    <source>
        <dbReference type="Proteomes" id="UP000799437"/>
    </source>
</evidence>
<dbReference type="GeneID" id="54484663"/>
<name>A0A6A6WFG0_9PEZI</name>
<gene>
    <name evidence="2" type="ORF">EJ05DRAFT_474481</name>
</gene>
<accession>A0A6A6WFG0</accession>
<dbReference type="InterPro" id="IPR007541">
    <property type="entry name" value="Uncharacterised_BSP"/>
</dbReference>
<dbReference type="Pfam" id="PF04450">
    <property type="entry name" value="BSP"/>
    <property type="match status" value="1"/>
</dbReference>
<reference evidence="2" key="1">
    <citation type="journal article" date="2020" name="Stud. Mycol.">
        <title>101 Dothideomycetes genomes: a test case for predicting lifestyles and emergence of pathogens.</title>
        <authorList>
            <person name="Haridas S."/>
            <person name="Albert R."/>
            <person name="Binder M."/>
            <person name="Bloem J."/>
            <person name="Labutti K."/>
            <person name="Salamov A."/>
            <person name="Andreopoulos B."/>
            <person name="Baker S."/>
            <person name="Barry K."/>
            <person name="Bills G."/>
            <person name="Bluhm B."/>
            <person name="Cannon C."/>
            <person name="Castanera R."/>
            <person name="Culley D."/>
            <person name="Daum C."/>
            <person name="Ezra D."/>
            <person name="Gonzalez J."/>
            <person name="Henrissat B."/>
            <person name="Kuo A."/>
            <person name="Liang C."/>
            <person name="Lipzen A."/>
            <person name="Lutzoni F."/>
            <person name="Magnuson J."/>
            <person name="Mondo S."/>
            <person name="Nolan M."/>
            <person name="Ohm R."/>
            <person name="Pangilinan J."/>
            <person name="Park H.-J."/>
            <person name="Ramirez L."/>
            <person name="Alfaro M."/>
            <person name="Sun H."/>
            <person name="Tritt A."/>
            <person name="Yoshinaga Y."/>
            <person name="Zwiers L.-H."/>
            <person name="Turgeon B."/>
            <person name="Goodwin S."/>
            <person name="Spatafora J."/>
            <person name="Crous P."/>
            <person name="Grigoriev I."/>
        </authorList>
    </citation>
    <scope>NUCLEOTIDE SEQUENCE</scope>
    <source>
        <strain evidence="2">CBS 121739</strain>
    </source>
</reference>
<dbReference type="PANTHER" id="PTHR33321">
    <property type="match status" value="1"/>
</dbReference>
<organism evidence="2 3">
    <name type="scientific">Pseudovirgaria hyperparasitica</name>
    <dbReference type="NCBI Taxonomy" id="470096"/>
    <lineage>
        <taxon>Eukaryota</taxon>
        <taxon>Fungi</taxon>
        <taxon>Dikarya</taxon>
        <taxon>Ascomycota</taxon>
        <taxon>Pezizomycotina</taxon>
        <taxon>Dothideomycetes</taxon>
        <taxon>Dothideomycetes incertae sedis</taxon>
        <taxon>Acrospermales</taxon>
        <taxon>Acrospermaceae</taxon>
        <taxon>Pseudovirgaria</taxon>
    </lineage>
</organism>
<proteinExistence type="predicted"/>
<dbReference type="Proteomes" id="UP000799437">
    <property type="component" value="Unassembled WGS sequence"/>
</dbReference>
<feature type="compositionally biased region" description="Low complexity" evidence="1">
    <location>
        <begin position="1"/>
        <end position="19"/>
    </location>
</feature>
<protein>
    <submittedName>
        <fullName evidence="2">BSP-domain-containing protein</fullName>
    </submittedName>
</protein>
<dbReference type="PANTHER" id="PTHR33321:SF12">
    <property type="entry name" value="PLANT BASIC SECRETORY PROTEIN (BSP) FAMILY PROTEIN"/>
    <property type="match status" value="1"/>
</dbReference>
<evidence type="ECO:0000313" key="2">
    <source>
        <dbReference type="EMBL" id="KAF2760626.1"/>
    </source>
</evidence>
<dbReference type="OrthoDB" id="891726at2759"/>
<feature type="region of interest" description="Disordered" evidence="1">
    <location>
        <begin position="1"/>
        <end position="28"/>
    </location>
</feature>
<dbReference type="AlphaFoldDB" id="A0A6A6WFG0"/>
<evidence type="ECO:0000256" key="1">
    <source>
        <dbReference type="SAM" id="MobiDB-lite"/>
    </source>
</evidence>
<dbReference type="EMBL" id="ML996568">
    <property type="protein sequence ID" value="KAF2760626.1"/>
    <property type="molecule type" value="Genomic_DNA"/>
</dbReference>
<dbReference type="RefSeq" id="XP_033603077.1">
    <property type="nucleotide sequence ID" value="XM_033743609.1"/>
</dbReference>